<organism evidence="2">
    <name type="scientific">bioreactor metagenome</name>
    <dbReference type="NCBI Taxonomy" id="1076179"/>
    <lineage>
        <taxon>unclassified sequences</taxon>
        <taxon>metagenomes</taxon>
        <taxon>ecological metagenomes</taxon>
    </lineage>
</organism>
<gene>
    <name evidence="2" type="ORF">SDC9_86289</name>
</gene>
<keyword evidence="1" id="KW-0472">Membrane</keyword>
<proteinExistence type="predicted"/>
<sequence length="113" mass="12613">MIFEKGHFKSNRLQKSYIGFLALALGVSVLINLGIIEFGGKGASDIMGISEGLVVNDEQEIPDEQDVVFELRDLVMIMEHGLDLPEGVVLVTLSFNVKHKTQVSSFFTYCWFT</sequence>
<feature type="transmembrane region" description="Helical" evidence="1">
    <location>
        <begin position="17"/>
        <end position="38"/>
    </location>
</feature>
<keyword evidence="1" id="KW-1133">Transmembrane helix</keyword>
<dbReference type="AlphaFoldDB" id="A0A644ZFI8"/>
<comment type="caution">
    <text evidence="2">The sequence shown here is derived from an EMBL/GenBank/DDBJ whole genome shotgun (WGS) entry which is preliminary data.</text>
</comment>
<protein>
    <submittedName>
        <fullName evidence="2">Uncharacterized protein</fullName>
    </submittedName>
</protein>
<accession>A0A644ZFI8</accession>
<evidence type="ECO:0000256" key="1">
    <source>
        <dbReference type="SAM" id="Phobius"/>
    </source>
</evidence>
<name>A0A644ZFI8_9ZZZZ</name>
<evidence type="ECO:0000313" key="2">
    <source>
        <dbReference type="EMBL" id="MPM39655.1"/>
    </source>
</evidence>
<reference evidence="2" key="1">
    <citation type="submission" date="2019-08" db="EMBL/GenBank/DDBJ databases">
        <authorList>
            <person name="Kucharzyk K."/>
            <person name="Murdoch R.W."/>
            <person name="Higgins S."/>
            <person name="Loffler F."/>
        </authorList>
    </citation>
    <scope>NUCLEOTIDE SEQUENCE</scope>
</reference>
<keyword evidence="1" id="KW-0812">Transmembrane</keyword>
<dbReference type="EMBL" id="VSSQ01008720">
    <property type="protein sequence ID" value="MPM39655.1"/>
    <property type="molecule type" value="Genomic_DNA"/>
</dbReference>